<sequence length="144" mass="17206">MIKLMMQNLYPYLYRTQFTNIILYCLIIKYYKAAFLNNSTYIYIFFALFLNYFDPHITYGTISDEIFKLNHVYVNNSTRMTRLNVGICISKETLLKRQTLSYLRFSFLDYHARRITMATENEKLVCAILEVEPNSTKIVVKDHH</sequence>
<dbReference type="AlphaFoldDB" id="A0ABD2BK77"/>
<keyword evidence="2" id="KW-1185">Reference proteome</keyword>
<proteinExistence type="predicted"/>
<name>A0ABD2BK77_VESMC</name>
<dbReference type="Proteomes" id="UP001607303">
    <property type="component" value="Unassembled WGS sequence"/>
</dbReference>
<evidence type="ECO:0000313" key="1">
    <source>
        <dbReference type="EMBL" id="KAL2732989.1"/>
    </source>
</evidence>
<gene>
    <name evidence="1" type="ORF">V1477_015230</name>
</gene>
<evidence type="ECO:0000313" key="2">
    <source>
        <dbReference type="Proteomes" id="UP001607303"/>
    </source>
</evidence>
<protein>
    <submittedName>
        <fullName evidence="1">Uncharacterized protein</fullName>
    </submittedName>
</protein>
<accession>A0ABD2BK77</accession>
<reference evidence="1 2" key="1">
    <citation type="journal article" date="2024" name="Ann. Entomol. Soc. Am.">
        <title>Genomic analyses of the southern and eastern yellowjacket wasps (Hymenoptera: Vespidae) reveal evolutionary signatures of social life.</title>
        <authorList>
            <person name="Catto M.A."/>
            <person name="Caine P.B."/>
            <person name="Orr S.E."/>
            <person name="Hunt B.G."/>
            <person name="Goodisman M.A.D."/>
        </authorList>
    </citation>
    <scope>NUCLEOTIDE SEQUENCE [LARGE SCALE GENOMIC DNA]</scope>
    <source>
        <strain evidence="1">232</strain>
        <tissue evidence="1">Head and thorax</tissue>
    </source>
</reference>
<dbReference type="EMBL" id="JAYRBN010000075">
    <property type="protein sequence ID" value="KAL2732989.1"/>
    <property type="molecule type" value="Genomic_DNA"/>
</dbReference>
<comment type="caution">
    <text evidence="1">The sequence shown here is derived from an EMBL/GenBank/DDBJ whole genome shotgun (WGS) entry which is preliminary data.</text>
</comment>
<organism evidence="1 2">
    <name type="scientific">Vespula maculifrons</name>
    <name type="common">Eastern yellow jacket</name>
    <name type="synonym">Wasp</name>
    <dbReference type="NCBI Taxonomy" id="7453"/>
    <lineage>
        <taxon>Eukaryota</taxon>
        <taxon>Metazoa</taxon>
        <taxon>Ecdysozoa</taxon>
        <taxon>Arthropoda</taxon>
        <taxon>Hexapoda</taxon>
        <taxon>Insecta</taxon>
        <taxon>Pterygota</taxon>
        <taxon>Neoptera</taxon>
        <taxon>Endopterygota</taxon>
        <taxon>Hymenoptera</taxon>
        <taxon>Apocrita</taxon>
        <taxon>Aculeata</taxon>
        <taxon>Vespoidea</taxon>
        <taxon>Vespidae</taxon>
        <taxon>Vespinae</taxon>
        <taxon>Vespula</taxon>
    </lineage>
</organism>